<dbReference type="Pfam" id="PF03878">
    <property type="entry name" value="YIF1"/>
    <property type="match status" value="1"/>
</dbReference>
<dbReference type="Proteomes" id="UP000015354">
    <property type="component" value="Unassembled WGS sequence"/>
</dbReference>
<organism evidence="11 12">
    <name type="scientific">Strigomonas culicis</name>
    <dbReference type="NCBI Taxonomy" id="28005"/>
    <lineage>
        <taxon>Eukaryota</taxon>
        <taxon>Discoba</taxon>
        <taxon>Euglenozoa</taxon>
        <taxon>Kinetoplastea</taxon>
        <taxon>Metakinetoplastina</taxon>
        <taxon>Trypanosomatida</taxon>
        <taxon>Trypanosomatidae</taxon>
        <taxon>Strigomonadinae</taxon>
        <taxon>Strigomonas</taxon>
    </lineage>
</organism>
<comment type="caution">
    <text evidence="11">The sequence shown here is derived from an EMBL/GenBank/DDBJ whole genome shotgun (WGS) entry which is preliminary data.</text>
</comment>
<dbReference type="AlphaFoldDB" id="S9UEG0"/>
<evidence type="ECO:0000256" key="1">
    <source>
        <dbReference type="ARBA" id="ARBA00009727"/>
    </source>
</evidence>
<evidence type="ECO:0000256" key="4">
    <source>
        <dbReference type="ARBA" id="ARBA00022824"/>
    </source>
</evidence>
<evidence type="ECO:0000256" key="5">
    <source>
        <dbReference type="ARBA" id="ARBA00022927"/>
    </source>
</evidence>
<keyword evidence="5 9" id="KW-0653">Protein transport</keyword>
<reference evidence="11 12" key="1">
    <citation type="journal article" date="2013" name="PLoS ONE">
        <title>Predicting the Proteins of Angomonas deanei, Strigomonas culicis and Their Respective Endosymbionts Reveals New Aspects of the Trypanosomatidae Family.</title>
        <authorList>
            <person name="Motta M.C."/>
            <person name="Martins A.C."/>
            <person name="de Souza S.S."/>
            <person name="Catta-Preta C.M."/>
            <person name="Silva R."/>
            <person name="Klein C.C."/>
            <person name="de Almeida L.G."/>
            <person name="de Lima Cunha O."/>
            <person name="Ciapina L.P."/>
            <person name="Brocchi M."/>
            <person name="Colabardini A.C."/>
            <person name="de Araujo Lima B."/>
            <person name="Machado C.R."/>
            <person name="de Almeida Soares C.M."/>
            <person name="Probst C.M."/>
            <person name="de Menezes C.B."/>
            <person name="Thompson C.E."/>
            <person name="Bartholomeu D.C."/>
            <person name="Gradia D.F."/>
            <person name="Pavoni D.P."/>
            <person name="Grisard E.C."/>
            <person name="Fantinatti-Garboggini F."/>
            <person name="Marchini F.K."/>
            <person name="Rodrigues-Luiz G.F."/>
            <person name="Wagner G."/>
            <person name="Goldman G.H."/>
            <person name="Fietto J.L."/>
            <person name="Elias M.C."/>
            <person name="Goldman M.H."/>
            <person name="Sagot M.F."/>
            <person name="Pereira M."/>
            <person name="Stoco P.H."/>
            <person name="de Mendonca-Neto R.P."/>
            <person name="Teixeira S.M."/>
            <person name="Maciel T.E."/>
            <person name="de Oliveira Mendes T.A."/>
            <person name="Urmenyi T.P."/>
            <person name="de Souza W."/>
            <person name="Schenkman S."/>
            <person name="de Vasconcelos A.T."/>
        </authorList>
    </citation>
    <scope>NUCLEOTIDE SEQUENCE [LARGE SCALE GENOMIC DNA]</scope>
</reference>
<dbReference type="OrthoDB" id="337750at2759"/>
<dbReference type="GO" id="GO:0000139">
    <property type="term" value="C:Golgi membrane"/>
    <property type="evidence" value="ECO:0007669"/>
    <property type="project" value="UniProtKB-SubCell"/>
</dbReference>
<keyword evidence="12" id="KW-1185">Reference proteome</keyword>
<dbReference type="GO" id="GO:0030134">
    <property type="term" value="C:COPII-coated ER to Golgi transport vesicle"/>
    <property type="evidence" value="ECO:0007669"/>
    <property type="project" value="TreeGrafter"/>
</dbReference>
<evidence type="ECO:0000256" key="3">
    <source>
        <dbReference type="ARBA" id="ARBA00022692"/>
    </source>
</evidence>
<dbReference type="GO" id="GO:0005789">
    <property type="term" value="C:endoplasmic reticulum membrane"/>
    <property type="evidence" value="ECO:0007669"/>
    <property type="project" value="UniProtKB-SubCell"/>
</dbReference>
<gene>
    <name evidence="11" type="ORF">STCU_05929</name>
</gene>
<dbReference type="GO" id="GO:0006888">
    <property type="term" value="P:endoplasmic reticulum to Golgi vesicle-mediated transport"/>
    <property type="evidence" value="ECO:0007669"/>
    <property type="project" value="UniProtKB-UniRule"/>
</dbReference>
<keyword evidence="8 9" id="KW-0472">Membrane</keyword>
<keyword evidence="7 9" id="KW-0333">Golgi apparatus</keyword>
<evidence type="ECO:0000313" key="12">
    <source>
        <dbReference type="Proteomes" id="UP000015354"/>
    </source>
</evidence>
<protein>
    <recommendedName>
        <fullName evidence="9">Protein YIF1</fullName>
    </recommendedName>
</protein>
<feature type="compositionally biased region" description="Low complexity" evidence="10">
    <location>
        <begin position="10"/>
        <end position="19"/>
    </location>
</feature>
<comment type="function">
    <text evidence="9">Has a role in transport between endoplasmic reticulum and Golgi.</text>
</comment>
<accession>S9UEG0</accession>
<dbReference type="InterPro" id="IPR005578">
    <property type="entry name" value="Yif1_fam"/>
</dbReference>
<evidence type="ECO:0000256" key="8">
    <source>
        <dbReference type="ARBA" id="ARBA00023136"/>
    </source>
</evidence>
<evidence type="ECO:0000256" key="10">
    <source>
        <dbReference type="SAM" id="MobiDB-lite"/>
    </source>
</evidence>
<comment type="subcellular location">
    <subcellularLocation>
        <location evidence="9">Endoplasmic reticulum membrane</location>
        <topology evidence="9">Multi-pass membrane protein</topology>
    </subcellularLocation>
    <subcellularLocation>
        <location evidence="9">Golgi apparatus membrane</location>
        <topology evidence="9">Multi-pass membrane protein</topology>
    </subcellularLocation>
</comment>
<feature type="transmembrane region" description="Helical" evidence="9">
    <location>
        <begin position="181"/>
        <end position="202"/>
    </location>
</feature>
<keyword evidence="4 9" id="KW-0256">Endoplasmic reticulum</keyword>
<evidence type="ECO:0000256" key="6">
    <source>
        <dbReference type="ARBA" id="ARBA00022989"/>
    </source>
</evidence>
<proteinExistence type="inferred from homology"/>
<dbReference type="PANTHER" id="PTHR14083">
    <property type="entry name" value="YIP1 INTERACTING FACTOR HOMOLOG YIF1 PROTEIN"/>
    <property type="match status" value="1"/>
</dbReference>
<dbReference type="EMBL" id="ATMH01005929">
    <property type="protein sequence ID" value="EPY27084.1"/>
    <property type="molecule type" value="Genomic_DNA"/>
</dbReference>
<comment type="similarity">
    <text evidence="1 9">Belongs to the YIF1 family.</text>
</comment>
<sequence>MQFQQGPPFNNNYNNNNNYGPQTGFGGVDDAVLRMGLQYGQTFVQQGIQQGEQNLLAYMPIVSNLARYFCVSNSYVKKKLGIILFPFLRRVPAPELEGGAGTAEDGGFGSPVGFGASPSPSSGARLRQPAPALPTKDAYANDLYIPLMGVTTYIILSAYLHGLVYANAVSTQYLLSTATEMLVWLFLENVVFKLIGVVLQILRGVPVLDGMAVCGYKYVLLCVVLLCRSVFPGNGRWFLFLVFMLYVVSANSFLTFKLLVRSYTQPDGRAMPRARLLAIIATLVQIPCMVRMYTRPLGT</sequence>
<evidence type="ECO:0000313" key="11">
    <source>
        <dbReference type="EMBL" id="EPY27084.1"/>
    </source>
</evidence>
<dbReference type="PANTHER" id="PTHR14083:SF0">
    <property type="entry name" value="YIP1D-INTERACTING FACTOR 1, ISOFORM C"/>
    <property type="match status" value="1"/>
</dbReference>
<feature type="region of interest" description="Disordered" evidence="10">
    <location>
        <begin position="1"/>
        <end position="21"/>
    </location>
</feature>
<evidence type="ECO:0000256" key="2">
    <source>
        <dbReference type="ARBA" id="ARBA00022448"/>
    </source>
</evidence>
<feature type="transmembrane region" description="Helical" evidence="9">
    <location>
        <begin position="237"/>
        <end position="256"/>
    </location>
</feature>
<dbReference type="GO" id="GO:0015031">
    <property type="term" value="P:protein transport"/>
    <property type="evidence" value="ECO:0007669"/>
    <property type="project" value="UniProtKB-KW"/>
</dbReference>
<dbReference type="GO" id="GO:0005793">
    <property type="term" value="C:endoplasmic reticulum-Golgi intermediate compartment"/>
    <property type="evidence" value="ECO:0007669"/>
    <property type="project" value="UniProtKB-UniRule"/>
</dbReference>
<name>S9UEG0_9TRYP</name>
<feature type="transmembrane region" description="Helical" evidence="9">
    <location>
        <begin position="143"/>
        <end position="161"/>
    </location>
</feature>
<feature type="transmembrane region" description="Helical" evidence="9">
    <location>
        <begin position="276"/>
        <end position="294"/>
    </location>
</feature>
<keyword evidence="6 9" id="KW-1133">Transmembrane helix</keyword>
<evidence type="ECO:0000256" key="9">
    <source>
        <dbReference type="RuleBase" id="RU368073"/>
    </source>
</evidence>
<keyword evidence="3 9" id="KW-0812">Transmembrane</keyword>
<keyword evidence="2 9" id="KW-0813">Transport</keyword>
<feature type="transmembrane region" description="Helical" evidence="9">
    <location>
        <begin position="214"/>
        <end position="231"/>
    </location>
</feature>
<evidence type="ECO:0000256" key="7">
    <source>
        <dbReference type="ARBA" id="ARBA00023034"/>
    </source>
</evidence>